<dbReference type="UniPathway" id="UPA00109">
    <property type="reaction ID" value="UER00182"/>
</dbReference>
<comment type="cofactor">
    <cofactor evidence="1 8">
        <name>Mg(2+)</name>
        <dbReference type="ChEBI" id="CHEBI:18420"/>
    </cofactor>
</comment>
<dbReference type="EC" id="2.7.1.90" evidence="8"/>
<sequence>MSSINILYAQSGGVTAVINASAAAVIRRARELRPATGRIFAARRGILGLIREELVDTDAFDEDALERLAQRPGGAFGSSRYDLPDAAAEPALYDRIFAVLAAHRIGAFLYNGGNGSMDVVARLSAEARRRGYPLVCVGVPKTVDNDIEGTDCCPGFGSSAKFLATSMLEAGLDIGSMAARVGRVFVMEVMGRNVGWLAAATALAAPATADGSPDPDHPPHIILMPEAGFDEARFLARVEEIVRRVGYCTITVAEGLTSADGAALMEQVRDAKGYVQLGGAGGVVARLIHDRLGYKYHWAVPDYLQRAAGHWVSATDHAQALAVGAAAVDYALAGRDGCMAAIRRLADSPYRWEVVPVDAATVANRERRVPAEFISADGLHVSAAGRRYLEGLIEGERAVPSVGGLPDYRLVELVPEARTLPPFAG</sequence>
<dbReference type="InterPro" id="IPR022953">
    <property type="entry name" value="ATP_PFK"/>
</dbReference>
<dbReference type="Gene3D" id="3.40.50.450">
    <property type="match status" value="1"/>
</dbReference>
<dbReference type="OrthoDB" id="9802503at2"/>
<dbReference type="AlphaFoldDB" id="A0A7X7LUI5"/>
<evidence type="ECO:0000259" key="9">
    <source>
        <dbReference type="Pfam" id="PF00365"/>
    </source>
</evidence>
<feature type="binding site" evidence="8">
    <location>
        <begin position="142"/>
        <end position="144"/>
    </location>
    <ligand>
        <name>substrate</name>
    </ligand>
</feature>
<dbReference type="GO" id="GO:0006002">
    <property type="term" value="P:fructose 6-phosphate metabolic process"/>
    <property type="evidence" value="ECO:0007669"/>
    <property type="project" value="InterPro"/>
</dbReference>
<dbReference type="Proteomes" id="UP000536534">
    <property type="component" value="Unassembled WGS sequence"/>
</dbReference>
<feature type="binding site" evidence="8">
    <location>
        <begin position="190"/>
        <end position="192"/>
    </location>
    <ligand>
        <name>substrate</name>
    </ligand>
</feature>
<keyword evidence="8" id="KW-0324">Glycolysis</keyword>
<keyword evidence="6 8" id="KW-0460">Magnesium</keyword>
<feature type="binding site" evidence="8">
    <location>
        <position position="13"/>
    </location>
    <ligand>
        <name>diphosphate</name>
        <dbReference type="ChEBI" id="CHEBI:33019"/>
    </ligand>
</feature>
<dbReference type="GO" id="GO:0005737">
    <property type="term" value="C:cytoplasm"/>
    <property type="evidence" value="ECO:0007669"/>
    <property type="project" value="UniProtKB-SubCell"/>
</dbReference>
<feature type="binding site" evidence="8">
    <location>
        <position position="254"/>
    </location>
    <ligand>
        <name>substrate</name>
    </ligand>
</feature>
<gene>
    <name evidence="8" type="primary">pfp</name>
    <name evidence="10" type="ORF">GX576_02775</name>
</gene>
<dbReference type="InterPro" id="IPR035966">
    <property type="entry name" value="PKF_sf"/>
</dbReference>
<comment type="subcellular location">
    <subcellularLocation>
        <location evidence="8">Cytoplasm</location>
    </subcellularLocation>
</comment>
<dbReference type="PANTHER" id="PTHR45770">
    <property type="entry name" value="ATP-DEPENDENT 6-PHOSPHOFRUCTOKINASE 1"/>
    <property type="match status" value="1"/>
</dbReference>
<evidence type="ECO:0000256" key="3">
    <source>
        <dbReference type="ARBA" id="ARBA00022679"/>
    </source>
</evidence>
<dbReference type="RefSeq" id="WP_068803090.1">
    <property type="nucleotide sequence ID" value="NZ_MBFM01000001.1"/>
</dbReference>
<feature type="site" description="Important for catalytic activity; stabilizes the transition state when the phosphoryl donor is PPi" evidence="8">
    <location>
        <position position="141"/>
    </location>
</feature>
<evidence type="ECO:0000256" key="2">
    <source>
        <dbReference type="ARBA" id="ARBA00003138"/>
    </source>
</evidence>
<dbReference type="Gene3D" id="3.40.50.460">
    <property type="entry name" value="Phosphofructokinase domain"/>
    <property type="match status" value="1"/>
</dbReference>
<evidence type="ECO:0000256" key="8">
    <source>
        <dbReference type="HAMAP-Rule" id="MF_01978"/>
    </source>
</evidence>
<dbReference type="PRINTS" id="PR00476">
    <property type="entry name" value="PHFRCTKINASE"/>
</dbReference>
<dbReference type="GO" id="GO:0047334">
    <property type="term" value="F:diphosphate-fructose-6-phosphate 1-phosphotransferase activity"/>
    <property type="evidence" value="ECO:0007669"/>
    <property type="project" value="UniProtKB-EC"/>
</dbReference>
<feature type="domain" description="Phosphofructokinase" evidence="9">
    <location>
        <begin position="5"/>
        <end position="330"/>
    </location>
</feature>
<evidence type="ECO:0000313" key="10">
    <source>
        <dbReference type="EMBL" id="NLF53330.1"/>
    </source>
</evidence>
<comment type="activity regulation">
    <text evidence="8">Non-allosteric.</text>
</comment>
<comment type="caution">
    <text evidence="8">Lacks conserved residue(s) required for the propagation of feature annotation.</text>
</comment>
<reference evidence="10 11" key="1">
    <citation type="journal article" date="2020" name="Biotechnol. Biofuels">
        <title>New insights from the biogas microbiome by comprehensive genome-resolved metagenomics of nearly 1600 species originating from multiple anaerobic digesters.</title>
        <authorList>
            <person name="Campanaro S."/>
            <person name="Treu L."/>
            <person name="Rodriguez-R L.M."/>
            <person name="Kovalovszki A."/>
            <person name="Ziels R.M."/>
            <person name="Maus I."/>
            <person name="Zhu X."/>
            <person name="Kougias P.G."/>
            <person name="Basile A."/>
            <person name="Luo G."/>
            <person name="Schluter A."/>
            <person name="Konstantinidis K.T."/>
            <person name="Angelidaki I."/>
        </authorList>
    </citation>
    <scope>NUCLEOTIDE SEQUENCE [LARGE SCALE GENOMIC DNA]</scope>
    <source>
        <strain evidence="10">AS06rmzACSIP_256</strain>
    </source>
</reference>
<proteinExistence type="inferred from homology"/>
<dbReference type="PIRSF" id="PIRSF036483">
    <property type="entry name" value="PFK_XF0274"/>
    <property type="match status" value="1"/>
</dbReference>
<comment type="caution">
    <text evidence="10">The sequence shown here is derived from an EMBL/GenBank/DDBJ whole genome shotgun (WGS) entry which is preliminary data.</text>
</comment>
<dbReference type="Pfam" id="PF00365">
    <property type="entry name" value="PFK"/>
    <property type="match status" value="1"/>
</dbReference>
<dbReference type="InterPro" id="IPR050929">
    <property type="entry name" value="PFKA"/>
</dbReference>
<comment type="pathway">
    <text evidence="8">Carbohydrate degradation; glycolysis; D-glyceraldehyde 3-phosphate and glycerone phosphate from D-glucose: step 3/4.</text>
</comment>
<evidence type="ECO:0000256" key="6">
    <source>
        <dbReference type="ARBA" id="ARBA00022842"/>
    </source>
</evidence>
<evidence type="ECO:0000256" key="1">
    <source>
        <dbReference type="ARBA" id="ARBA00001946"/>
    </source>
</evidence>
<feature type="binding site" evidence="8">
    <location>
        <begin position="303"/>
        <end position="306"/>
    </location>
    <ligand>
        <name>substrate</name>
    </ligand>
</feature>
<accession>A0A7X7LUI5</accession>
<evidence type="ECO:0000313" key="11">
    <source>
        <dbReference type="Proteomes" id="UP000536534"/>
    </source>
</evidence>
<name>A0A7X7LUI5_9RHOO</name>
<comment type="similarity">
    <text evidence="8">Belongs to the phosphofructokinase type A (PFKA) family. PPi-dependent PFK group II subfamily. Clade 'B2' sub-subfamily.</text>
</comment>
<keyword evidence="8" id="KW-0963">Cytoplasm</keyword>
<keyword evidence="5 8" id="KW-0418">Kinase</keyword>
<dbReference type="InterPro" id="IPR000023">
    <property type="entry name" value="Phosphofructokinase_dom"/>
</dbReference>
<keyword evidence="4 8" id="KW-0479">Metal-binding</keyword>
<feature type="active site" description="Proton acceptor" evidence="8">
    <location>
        <position position="144"/>
    </location>
</feature>
<comment type="subunit">
    <text evidence="8">Homodimer.</text>
</comment>
<dbReference type="InterPro" id="IPR011404">
    <property type="entry name" value="PPi-PFK"/>
</dbReference>
<comment type="catalytic activity">
    <reaction evidence="7 8">
        <text>beta-D-fructose 6-phosphate + diphosphate = beta-D-fructose 1,6-bisphosphate + phosphate + H(+)</text>
        <dbReference type="Rhea" id="RHEA:13613"/>
        <dbReference type="ChEBI" id="CHEBI:15378"/>
        <dbReference type="ChEBI" id="CHEBI:32966"/>
        <dbReference type="ChEBI" id="CHEBI:33019"/>
        <dbReference type="ChEBI" id="CHEBI:43474"/>
        <dbReference type="ChEBI" id="CHEBI:57634"/>
        <dbReference type="EC" id="2.7.1.90"/>
    </reaction>
</comment>
<comment type="function">
    <text evidence="2 8">Catalyzes the phosphorylation of D-fructose 6-phosphate, the first committing step of glycolysis. Uses inorganic phosphate (PPi) as phosphoryl donor instead of ATP like common ATP-dependent phosphofructokinases (ATP-PFKs), which renders the reaction reversible, and can thus function both in glycolysis and gluconeogenesis. Consistently, PPi-PFK can replace the enzymes of both the forward (ATP-PFK) and reverse (fructose-bisphosphatase (FBPase)) reactions.</text>
</comment>
<dbReference type="GO" id="GO:0046872">
    <property type="term" value="F:metal ion binding"/>
    <property type="evidence" value="ECO:0007669"/>
    <property type="project" value="UniProtKB-KW"/>
</dbReference>
<dbReference type="SUPFAM" id="SSF53784">
    <property type="entry name" value="Phosphofructokinase"/>
    <property type="match status" value="1"/>
</dbReference>
<evidence type="ECO:0000256" key="5">
    <source>
        <dbReference type="ARBA" id="ARBA00022777"/>
    </source>
</evidence>
<keyword evidence="3 8" id="KW-0808">Transferase</keyword>
<protein>
    <recommendedName>
        <fullName evidence="8">Pyrophosphate--fructose 6-phosphate 1-phosphotransferase</fullName>
        <ecNumber evidence="8">2.7.1.90</ecNumber>
    </recommendedName>
    <alternativeName>
        <fullName evidence="8">6-phosphofructokinase, pyrophosphate dependent</fullName>
    </alternativeName>
    <alternativeName>
        <fullName evidence="8">PPi-dependent phosphofructokinase</fullName>
        <shortName evidence="8">PPi-PFK</shortName>
    </alternativeName>
    <alternativeName>
        <fullName evidence="8">Pyrophosphate-dependent 6-phosphofructose-1-kinase</fullName>
    </alternativeName>
</protein>
<evidence type="ECO:0000256" key="7">
    <source>
        <dbReference type="ARBA" id="ARBA00048072"/>
    </source>
</evidence>
<dbReference type="HAMAP" id="MF_01978">
    <property type="entry name" value="Phosphofructokinase_II_B2"/>
    <property type="match status" value="1"/>
</dbReference>
<dbReference type="NCBIfam" id="NF010675">
    <property type="entry name" value="PRK14072.1"/>
    <property type="match status" value="1"/>
</dbReference>
<dbReference type="EMBL" id="JAAYYV010000072">
    <property type="protein sequence ID" value="NLF53330.1"/>
    <property type="molecule type" value="Genomic_DNA"/>
</dbReference>
<evidence type="ECO:0000256" key="4">
    <source>
        <dbReference type="ARBA" id="ARBA00022723"/>
    </source>
</evidence>
<feature type="binding site" evidence="8">
    <location>
        <position position="114"/>
    </location>
    <ligand>
        <name>Mg(2+)</name>
        <dbReference type="ChEBI" id="CHEBI:18420"/>
        <note>catalytic</note>
    </ligand>
</feature>
<dbReference type="GO" id="GO:0003872">
    <property type="term" value="F:6-phosphofructokinase activity"/>
    <property type="evidence" value="ECO:0007669"/>
    <property type="project" value="UniProtKB-UniRule"/>
</dbReference>
<organism evidence="10 11">
    <name type="scientific">Thauera phenolivorans</name>
    <dbReference type="NCBI Taxonomy" id="1792543"/>
    <lineage>
        <taxon>Bacteria</taxon>
        <taxon>Pseudomonadati</taxon>
        <taxon>Pseudomonadota</taxon>
        <taxon>Betaproteobacteria</taxon>
        <taxon>Rhodocyclales</taxon>
        <taxon>Zoogloeaceae</taxon>
        <taxon>Thauera</taxon>
    </lineage>
</organism>